<dbReference type="EMBL" id="JADCTT010000016">
    <property type="protein sequence ID" value="KAF9743894.1"/>
    <property type="molecule type" value="Genomic_DNA"/>
</dbReference>
<name>A0A8H7K2J6_BIOOC</name>
<dbReference type="PROSITE" id="PS51273">
    <property type="entry name" value="GATASE_TYPE_1"/>
    <property type="match status" value="1"/>
</dbReference>
<dbReference type="Proteomes" id="UP000616885">
    <property type="component" value="Unassembled WGS sequence"/>
</dbReference>
<dbReference type="Pfam" id="PF00117">
    <property type="entry name" value="GATase"/>
    <property type="match status" value="1"/>
</dbReference>
<feature type="domain" description="Glutamine amidotransferase" evidence="1">
    <location>
        <begin position="45"/>
        <end position="184"/>
    </location>
</feature>
<organism evidence="2 3">
    <name type="scientific">Bionectria ochroleuca</name>
    <name type="common">Gliocladium roseum</name>
    <dbReference type="NCBI Taxonomy" id="29856"/>
    <lineage>
        <taxon>Eukaryota</taxon>
        <taxon>Fungi</taxon>
        <taxon>Dikarya</taxon>
        <taxon>Ascomycota</taxon>
        <taxon>Pezizomycotina</taxon>
        <taxon>Sordariomycetes</taxon>
        <taxon>Hypocreomycetidae</taxon>
        <taxon>Hypocreales</taxon>
        <taxon>Bionectriaceae</taxon>
        <taxon>Clonostachys</taxon>
    </lineage>
</organism>
<gene>
    <name evidence="2" type="ORF">IM811_006234</name>
</gene>
<protein>
    <recommendedName>
        <fullName evidence="1">Glutamine amidotransferase domain-containing protein</fullName>
    </recommendedName>
</protein>
<dbReference type="Gene3D" id="3.40.50.880">
    <property type="match status" value="1"/>
</dbReference>
<dbReference type="CDD" id="cd01741">
    <property type="entry name" value="GATase1_1"/>
    <property type="match status" value="1"/>
</dbReference>
<dbReference type="InterPro" id="IPR044992">
    <property type="entry name" value="ChyE-like"/>
</dbReference>
<dbReference type="FunFam" id="3.40.50.880:FF:000033">
    <property type="entry name" value="Glutamine amidotransferase class-I"/>
    <property type="match status" value="1"/>
</dbReference>
<dbReference type="InterPro" id="IPR029062">
    <property type="entry name" value="Class_I_gatase-like"/>
</dbReference>
<dbReference type="InterPro" id="IPR017926">
    <property type="entry name" value="GATASE"/>
</dbReference>
<dbReference type="PANTHER" id="PTHR42695:SF5">
    <property type="entry name" value="GLUTAMINE AMIDOTRANSFERASE YLR126C-RELATED"/>
    <property type="match status" value="1"/>
</dbReference>
<dbReference type="AlphaFoldDB" id="A0A8H7K2J6"/>
<comment type="caution">
    <text evidence="2">The sequence shown here is derived from an EMBL/GenBank/DDBJ whole genome shotgun (WGS) entry which is preliminary data.</text>
</comment>
<evidence type="ECO:0000313" key="3">
    <source>
        <dbReference type="Proteomes" id="UP000616885"/>
    </source>
</evidence>
<sequence length="242" mass="26834">MLVHFIVHESFEAPGAYETWALKRGYNATFTRLYLGDTLPVIVDSLDILIVLGGPQTPSTTKDECPYFDAAAERDFILQCISAGKAVVGICLGSQLVSEALGAAWEKSPETEIGNFPITLTTTGRSNDKFEHFDLSIEVGHWHNDMPGLTPEAKIIASSQGCPRQIVEYTNLVYGFQCHMEFNAEVIEGLIEASKDELAGLIENKYVQQPDVLRANDYAKMNETLAVFLDRLTEAYLTARHQ</sequence>
<evidence type="ECO:0000259" key="1">
    <source>
        <dbReference type="Pfam" id="PF00117"/>
    </source>
</evidence>
<proteinExistence type="predicted"/>
<dbReference type="SUPFAM" id="SSF52317">
    <property type="entry name" value="Class I glutamine amidotransferase-like"/>
    <property type="match status" value="1"/>
</dbReference>
<dbReference type="PANTHER" id="PTHR42695">
    <property type="entry name" value="GLUTAMINE AMIDOTRANSFERASE YLR126C-RELATED"/>
    <property type="match status" value="1"/>
</dbReference>
<reference evidence="2" key="1">
    <citation type="submission" date="2020-10" db="EMBL/GenBank/DDBJ databases">
        <title>High-Quality Genome Resource of Clonostachys rosea strain S41 by Oxford Nanopore Long-Read Sequencing.</title>
        <authorList>
            <person name="Wang H."/>
        </authorList>
    </citation>
    <scope>NUCLEOTIDE SEQUENCE</scope>
    <source>
        <strain evidence="2">S41</strain>
    </source>
</reference>
<dbReference type="GO" id="GO:0005829">
    <property type="term" value="C:cytosol"/>
    <property type="evidence" value="ECO:0007669"/>
    <property type="project" value="TreeGrafter"/>
</dbReference>
<accession>A0A8H7K2J6</accession>
<evidence type="ECO:0000313" key="2">
    <source>
        <dbReference type="EMBL" id="KAF9743894.1"/>
    </source>
</evidence>
<dbReference type="NCBIfam" id="NF006098">
    <property type="entry name" value="PRK08250.1"/>
    <property type="match status" value="1"/>
</dbReference>